<keyword evidence="1 4" id="KW-0479">Metal-binding</keyword>
<evidence type="ECO:0000313" key="9">
    <source>
        <dbReference type="Proteomes" id="UP000604046"/>
    </source>
</evidence>
<name>A0A812SKT7_9DINO</name>
<dbReference type="PROSITE" id="PS50103">
    <property type="entry name" value="ZF_C3H1"/>
    <property type="match status" value="1"/>
</dbReference>
<keyword evidence="3 4" id="KW-0862">Zinc</keyword>
<feature type="compositionally biased region" description="Polar residues" evidence="5">
    <location>
        <begin position="19"/>
        <end position="30"/>
    </location>
</feature>
<feature type="compositionally biased region" description="Polar residues" evidence="5">
    <location>
        <begin position="727"/>
        <end position="738"/>
    </location>
</feature>
<dbReference type="InterPro" id="IPR041367">
    <property type="entry name" value="Znf-CCCH_4"/>
</dbReference>
<dbReference type="Pfam" id="PF18044">
    <property type="entry name" value="zf-CCCH_4"/>
    <property type="match status" value="1"/>
</dbReference>
<feature type="compositionally biased region" description="Low complexity" evidence="5">
    <location>
        <begin position="172"/>
        <end position="187"/>
    </location>
</feature>
<sequence>MSTFEATFGDPLSADFDPESQQGMSPSTVGARQDVTLGRQGDEVQRAGAGEASLALRAMAVTSPGQQQDRGWAPQSQEQREFVSMMTAAGQGGRPMEQESQAVMMGAVHGSEMNVAEAAAWSVEAFSTRRALPSWMQRIGTFFQEMRAQQANGQMWPPSPFPSPPQARPRQRALASSPSEGPRSEGSLFSREQVQQMQEMQGRAPLLYGLGGAAKNDDAVIGGNRQRGYVIEYAIGVGRSSRSCVIVIEYAIGVGRSSRSCVIVIEYAIGVGRSNRSFVIVTEYAVGVGRSNRSCVSVVEYAIGVGLCSRSIRAVAISSTGGEVGTPDVSGDNGPLMMDGLRHSNMGTVDATRVQGGEGRGALDGGALGDGAAVRASERAQSDKNDSLTRLLEGLEKVISGKSAKAQEEVGRTSVEAPRLAEVSDSASVDFGDWLHCLEHTMGDISSGSAEWWAMVKEAAQDFYLKYQAADQFARITMKPVAPRELLDQRWVRVDRRGASMLLNAVPEDVKKELVATRTKTTLEVLCRLMVMYRPGSASEKSQLLRKLEEPGAVNTPQEALEALRLWQRVYQRAKDLSLITPDPSILLKALDGLAKKPLQENAEVTFRMQLLRYHLKVDITPTVEGIMAIHRAYMAEFEQLAMRKGPKKGGPAGGDGSSNSPTGPKMRAMGGNKPEGAAPSREGRPGNGSQKPCRFFLTDEGCRRGKSCKFEHAMDKEKRERCWTCGSKQHTSRNCPTKTKGDAQSSSSSPKSQGGGQRRAEGIQEGPSIQKAVEMSETSIAGATTAPPSSSASTTTEDPVQGLPVDQLLENAHRMMKAFIEGQQKAPVLKVLQCPERAMGDLPPLHLVQEWGAMLKNVGQGGGKKGGEKMGLLDSGATHPLRPATSPNELQACTRAEVTLAGDQKVELPQTQSGVILAEEAQPIVPLGSLVKTLGYEFVWNSKGCKLRHETRPEIQVFTRSTCPEVRECDALRLIAELEEQSVEASFNSMAELRAAIAATKKRKPGDWKSYLQDYVRGGDKADGLRAVFEAPFMQHVPIEDKAAVLEALPSNSEEAWKLLKKMPMNRARRRRLWKAKDWVIHLFAGKAVKDDPIKKIAGEVLEIDIGMGTDLLNKEVYALLLWAATQGRIKGVVGGPPCRTFSLLRHRKVEGSSTRMPRPVRSAQFLWGMLGLSDAEQQVVKGDNQLLLRMMWLWLVAEASYEDEDCDSWTFSRVAFGMEHPEDPREFLDEESELWEVCPSVWRTHFMEQIEELLGLVKYRFDQGAYGHEQKKPTVFLTNLKMNLQARDVRREQGLCLPKKRRNGEHISMAITGRTGAFRDQGIDEKKGKKMYRYHHLAVPKHLQFHMAVPKQLQFHMAVPKQLQFHMAVPKQLQFHMAVPKQLQFHMAVPKQLQFHMAA</sequence>
<dbReference type="OrthoDB" id="415601at2759"/>
<proteinExistence type="predicted"/>
<evidence type="ECO:0000313" key="8">
    <source>
        <dbReference type="EMBL" id="CAE7485791.1"/>
    </source>
</evidence>
<dbReference type="InterPro" id="IPR000571">
    <property type="entry name" value="Znf_CCCH"/>
</dbReference>
<feature type="domain" description="CCHC-type" evidence="7">
    <location>
        <begin position="722"/>
        <end position="737"/>
    </location>
</feature>
<evidence type="ECO:0000256" key="2">
    <source>
        <dbReference type="ARBA" id="ARBA00022771"/>
    </source>
</evidence>
<evidence type="ECO:0000259" key="7">
    <source>
        <dbReference type="PROSITE" id="PS50158"/>
    </source>
</evidence>
<dbReference type="EMBL" id="CAJNDS010002460">
    <property type="protein sequence ID" value="CAE7485791.1"/>
    <property type="molecule type" value="Genomic_DNA"/>
</dbReference>
<reference evidence="8" key="1">
    <citation type="submission" date="2021-02" db="EMBL/GenBank/DDBJ databases">
        <authorList>
            <person name="Dougan E. K."/>
            <person name="Rhodes N."/>
            <person name="Thang M."/>
            <person name="Chan C."/>
        </authorList>
    </citation>
    <scope>NUCLEOTIDE SEQUENCE</scope>
</reference>
<feature type="compositionally biased region" description="Pro residues" evidence="5">
    <location>
        <begin position="157"/>
        <end position="167"/>
    </location>
</feature>
<dbReference type="Proteomes" id="UP000604046">
    <property type="component" value="Unassembled WGS sequence"/>
</dbReference>
<dbReference type="PROSITE" id="PS50158">
    <property type="entry name" value="ZF_CCHC"/>
    <property type="match status" value="1"/>
</dbReference>
<evidence type="ECO:0000256" key="3">
    <source>
        <dbReference type="ARBA" id="ARBA00022833"/>
    </source>
</evidence>
<feature type="region of interest" description="Disordered" evidence="5">
    <location>
        <begin position="1"/>
        <end position="45"/>
    </location>
</feature>
<protein>
    <submittedName>
        <fullName evidence="8">Uncharacterized protein</fullName>
    </submittedName>
</protein>
<gene>
    <name evidence="8" type="ORF">SNAT2548_LOCUS27253</name>
</gene>
<feature type="compositionally biased region" description="Low complexity" evidence="5">
    <location>
        <begin position="782"/>
        <end position="797"/>
    </location>
</feature>
<comment type="caution">
    <text evidence="8">The sequence shown here is derived from an EMBL/GenBank/DDBJ whole genome shotgun (WGS) entry which is preliminary data.</text>
</comment>
<dbReference type="GO" id="GO:0003676">
    <property type="term" value="F:nucleic acid binding"/>
    <property type="evidence" value="ECO:0007669"/>
    <property type="project" value="InterPro"/>
</dbReference>
<feature type="domain" description="C3H1-type" evidence="6">
    <location>
        <begin position="688"/>
        <end position="716"/>
    </location>
</feature>
<feature type="region of interest" description="Disordered" evidence="5">
    <location>
        <begin position="645"/>
        <end position="693"/>
    </location>
</feature>
<feature type="region of interest" description="Disordered" evidence="5">
    <location>
        <begin position="150"/>
        <end position="188"/>
    </location>
</feature>
<dbReference type="InterPro" id="IPR001878">
    <property type="entry name" value="Znf_CCHC"/>
</dbReference>
<evidence type="ECO:0000256" key="5">
    <source>
        <dbReference type="SAM" id="MobiDB-lite"/>
    </source>
</evidence>
<dbReference type="GO" id="GO:0008270">
    <property type="term" value="F:zinc ion binding"/>
    <property type="evidence" value="ECO:0007669"/>
    <property type="project" value="UniProtKB-KW"/>
</dbReference>
<feature type="region of interest" description="Disordered" evidence="5">
    <location>
        <begin position="720"/>
        <end position="765"/>
    </location>
</feature>
<evidence type="ECO:0000259" key="6">
    <source>
        <dbReference type="PROSITE" id="PS50103"/>
    </source>
</evidence>
<evidence type="ECO:0000256" key="4">
    <source>
        <dbReference type="PROSITE-ProRule" id="PRU00723"/>
    </source>
</evidence>
<accession>A0A812SKT7</accession>
<keyword evidence="2 4" id="KW-0863">Zinc-finger</keyword>
<keyword evidence="9" id="KW-1185">Reference proteome</keyword>
<organism evidence="8 9">
    <name type="scientific">Symbiodinium natans</name>
    <dbReference type="NCBI Taxonomy" id="878477"/>
    <lineage>
        <taxon>Eukaryota</taxon>
        <taxon>Sar</taxon>
        <taxon>Alveolata</taxon>
        <taxon>Dinophyceae</taxon>
        <taxon>Suessiales</taxon>
        <taxon>Symbiodiniaceae</taxon>
        <taxon>Symbiodinium</taxon>
    </lineage>
</organism>
<feature type="zinc finger region" description="C3H1-type" evidence="4">
    <location>
        <begin position="688"/>
        <end position="716"/>
    </location>
</feature>
<feature type="region of interest" description="Disordered" evidence="5">
    <location>
        <begin position="782"/>
        <end position="803"/>
    </location>
</feature>
<evidence type="ECO:0000256" key="1">
    <source>
        <dbReference type="ARBA" id="ARBA00022723"/>
    </source>
</evidence>